<dbReference type="InterPro" id="IPR029044">
    <property type="entry name" value="Nucleotide-diphossugar_trans"/>
</dbReference>
<gene>
    <name evidence="5" type="ORF">S03H2_31906</name>
</gene>
<reference evidence="5" key="1">
    <citation type="journal article" date="2014" name="Front. Microbiol.">
        <title>High frequency of phylogenetically diverse reductive dehalogenase-homologous genes in deep subseafloor sedimentary metagenomes.</title>
        <authorList>
            <person name="Kawai M."/>
            <person name="Futagami T."/>
            <person name="Toyoda A."/>
            <person name="Takaki Y."/>
            <person name="Nishi S."/>
            <person name="Hori S."/>
            <person name="Arai W."/>
            <person name="Tsubouchi T."/>
            <person name="Morono Y."/>
            <person name="Uchiyama I."/>
            <person name="Ito T."/>
            <person name="Fujiyama A."/>
            <person name="Inagaki F."/>
            <person name="Takami H."/>
        </authorList>
    </citation>
    <scope>NUCLEOTIDE SEQUENCE</scope>
    <source>
        <strain evidence="5">Expedition CK06-06</strain>
    </source>
</reference>
<sequence length="270" mass="30380">MKRDIQDYWPKVKVGGAFLVHDYSSEKAHGGVVRAVNEAFGWNMQKLENSRTVLIEKQHEDLWTDRIDGGTGAAGVRKYDVIIPYFHGQRQTCESIQSVINNSKNYRIIATSDGSKISEIQTIGQTLKSAERFSHLINLKNIGFPGNTNRALRIIDAEYTGVINNDVAVREIWLEKLEEEFLRLGGNCFLGPSGAAVSQIGGNVHSDRFPEVDYLGWFLIFSKRECFNRVGLLDESFSIGYYEDVDFGLRAKRLGIKSYIFSPPIKHVGG</sequence>
<dbReference type="PANTHER" id="PTHR43179:SF12">
    <property type="entry name" value="GALACTOFURANOSYLTRANSFERASE GLFT2"/>
    <property type="match status" value="1"/>
</dbReference>
<dbReference type="PANTHER" id="PTHR43179">
    <property type="entry name" value="RHAMNOSYLTRANSFERASE WBBL"/>
    <property type="match status" value="1"/>
</dbReference>
<dbReference type="GO" id="GO:0016757">
    <property type="term" value="F:glycosyltransferase activity"/>
    <property type="evidence" value="ECO:0007669"/>
    <property type="project" value="UniProtKB-KW"/>
</dbReference>
<dbReference type="EMBL" id="BARU01019375">
    <property type="protein sequence ID" value="GAH51950.1"/>
    <property type="molecule type" value="Genomic_DNA"/>
</dbReference>
<feature type="non-terminal residue" evidence="5">
    <location>
        <position position="270"/>
    </location>
</feature>
<comment type="similarity">
    <text evidence="1">Belongs to the glycosyltransferase 2 family.</text>
</comment>
<protein>
    <recommendedName>
        <fullName evidence="4">Glycosyltransferase 2-like domain-containing protein</fullName>
    </recommendedName>
</protein>
<keyword evidence="3" id="KW-0808">Transferase</keyword>
<evidence type="ECO:0000256" key="3">
    <source>
        <dbReference type="ARBA" id="ARBA00022679"/>
    </source>
</evidence>
<proteinExistence type="inferred from homology"/>
<name>X1H4F2_9ZZZZ</name>
<organism evidence="5">
    <name type="scientific">marine sediment metagenome</name>
    <dbReference type="NCBI Taxonomy" id="412755"/>
    <lineage>
        <taxon>unclassified sequences</taxon>
        <taxon>metagenomes</taxon>
        <taxon>ecological metagenomes</taxon>
    </lineage>
</organism>
<evidence type="ECO:0000256" key="1">
    <source>
        <dbReference type="ARBA" id="ARBA00006739"/>
    </source>
</evidence>
<dbReference type="InterPro" id="IPR001173">
    <property type="entry name" value="Glyco_trans_2-like"/>
</dbReference>
<evidence type="ECO:0000256" key="2">
    <source>
        <dbReference type="ARBA" id="ARBA00022676"/>
    </source>
</evidence>
<keyword evidence="2" id="KW-0328">Glycosyltransferase</keyword>
<feature type="domain" description="Glycosyltransferase 2-like" evidence="4">
    <location>
        <begin position="81"/>
        <end position="216"/>
    </location>
</feature>
<dbReference type="SUPFAM" id="SSF53448">
    <property type="entry name" value="Nucleotide-diphospho-sugar transferases"/>
    <property type="match status" value="1"/>
</dbReference>
<dbReference type="Gene3D" id="3.90.550.10">
    <property type="entry name" value="Spore Coat Polysaccharide Biosynthesis Protein SpsA, Chain A"/>
    <property type="match status" value="1"/>
</dbReference>
<dbReference type="Pfam" id="PF00535">
    <property type="entry name" value="Glycos_transf_2"/>
    <property type="match status" value="1"/>
</dbReference>
<dbReference type="AlphaFoldDB" id="X1H4F2"/>
<evidence type="ECO:0000313" key="5">
    <source>
        <dbReference type="EMBL" id="GAH51950.1"/>
    </source>
</evidence>
<accession>X1H4F2</accession>
<evidence type="ECO:0000259" key="4">
    <source>
        <dbReference type="Pfam" id="PF00535"/>
    </source>
</evidence>
<comment type="caution">
    <text evidence="5">The sequence shown here is derived from an EMBL/GenBank/DDBJ whole genome shotgun (WGS) entry which is preliminary data.</text>
</comment>